<organism evidence="1 2">
    <name type="scientific">Rubellicoccus peritrichatus</name>
    <dbReference type="NCBI Taxonomy" id="3080537"/>
    <lineage>
        <taxon>Bacteria</taxon>
        <taxon>Pseudomonadati</taxon>
        <taxon>Verrucomicrobiota</taxon>
        <taxon>Opitutia</taxon>
        <taxon>Puniceicoccales</taxon>
        <taxon>Cerasicoccaceae</taxon>
        <taxon>Rubellicoccus</taxon>
    </lineage>
</organism>
<dbReference type="Proteomes" id="UP001304300">
    <property type="component" value="Chromosome"/>
</dbReference>
<evidence type="ECO:0000313" key="2">
    <source>
        <dbReference type="Proteomes" id="UP001304300"/>
    </source>
</evidence>
<dbReference type="KEGG" id="puo:RZN69_11760"/>
<name>A0AAQ3L533_9BACT</name>
<reference evidence="1 2" key="1">
    <citation type="submission" date="2023-10" db="EMBL/GenBank/DDBJ databases">
        <title>Rubellicoccus peritrichatus gen. nov., sp. nov., isolated from an algae of coral reef tank.</title>
        <authorList>
            <person name="Luo J."/>
        </authorList>
    </citation>
    <scope>NUCLEOTIDE SEQUENCE [LARGE SCALE GENOMIC DNA]</scope>
    <source>
        <strain evidence="1 2">CR14</strain>
    </source>
</reference>
<gene>
    <name evidence="1" type="ORF">RZN69_11760</name>
</gene>
<sequence length="397" mass="45823">MPQTISNHVAEIQGLYGPVTVSEKLIQRLWLRGDYQKDTLKTESGKSIIVKRPGRWNMQEGPDFIGAELMINGKPVNGDVELHFYARDWFAHQHHEQRRFDKVVLHVVVFPPPSNAAIHTLSGYEPETLVLLPHMSVDLEAYAADEAMREWESRDSASILEKFLYKAPEEREHQIIENARKRFFQKVAFARKRLDKSGSEQAYHQMTLEILGYRRNRSPMSTIAEAYKARTFLSDSPEDIFKSQQEHWKLSGLRPANHPRKRLEQYAKLLRDSPDWVTKLQAWGKAQRISEGTFSKDTKAYRRTKRLTAQRREIADIILAGAIGGTRLDTWAIDGLIPLLAISKPNAWFPLWFHWFPGDMPDAVSNFLQHCELPEKAQPRSNGWLQGAWQIFLESGL</sequence>
<dbReference type="RefSeq" id="WP_317831128.1">
    <property type="nucleotide sequence ID" value="NZ_CP136920.1"/>
</dbReference>
<protein>
    <submittedName>
        <fullName evidence="1">DUF2851 family protein</fullName>
    </submittedName>
</protein>
<keyword evidence="2" id="KW-1185">Reference proteome</keyword>
<proteinExistence type="predicted"/>
<dbReference type="EMBL" id="CP136920">
    <property type="protein sequence ID" value="WOO39290.1"/>
    <property type="molecule type" value="Genomic_DNA"/>
</dbReference>
<dbReference type="AlphaFoldDB" id="A0AAQ3L533"/>
<accession>A0AAQ3L533</accession>
<evidence type="ECO:0000313" key="1">
    <source>
        <dbReference type="EMBL" id="WOO39290.1"/>
    </source>
</evidence>
<dbReference type="InterPro" id="IPR021272">
    <property type="entry name" value="DUF2851"/>
</dbReference>
<dbReference type="Pfam" id="PF11013">
    <property type="entry name" value="DUF2851"/>
    <property type="match status" value="1"/>
</dbReference>